<evidence type="ECO:0000313" key="3">
    <source>
        <dbReference type="Proteomes" id="UP000245910"/>
    </source>
</evidence>
<dbReference type="EMBL" id="LN649230">
    <property type="protein sequence ID" value="CEI60260.1"/>
    <property type="molecule type" value="Genomic_DNA"/>
</dbReference>
<name>A0A2L2TJ42_9HYPO</name>
<reference evidence="3" key="1">
    <citation type="submission" date="2014-10" db="EMBL/GenBank/DDBJ databases">
        <authorList>
            <person name="King R."/>
        </authorList>
    </citation>
    <scope>NUCLEOTIDE SEQUENCE [LARGE SCALE GENOMIC DNA]</scope>
    <source>
        <strain evidence="3">A3/5</strain>
    </source>
</reference>
<protein>
    <recommendedName>
        <fullName evidence="1">DUF6603 domain-containing protein</fullName>
    </recommendedName>
</protein>
<organism evidence="2 3">
    <name type="scientific">Fusarium venenatum</name>
    <dbReference type="NCBI Taxonomy" id="56646"/>
    <lineage>
        <taxon>Eukaryota</taxon>
        <taxon>Fungi</taxon>
        <taxon>Dikarya</taxon>
        <taxon>Ascomycota</taxon>
        <taxon>Pezizomycotina</taxon>
        <taxon>Sordariomycetes</taxon>
        <taxon>Hypocreomycetidae</taxon>
        <taxon>Hypocreales</taxon>
        <taxon>Nectriaceae</taxon>
        <taxon>Fusarium</taxon>
    </lineage>
</organism>
<evidence type="ECO:0000313" key="2">
    <source>
        <dbReference type="EMBL" id="CEI60260.1"/>
    </source>
</evidence>
<keyword evidence="3" id="KW-1185">Reference proteome</keyword>
<dbReference type="InterPro" id="IPR046538">
    <property type="entry name" value="DUF6603"/>
</dbReference>
<dbReference type="Pfam" id="PF20248">
    <property type="entry name" value="DUF6603"/>
    <property type="match status" value="1"/>
</dbReference>
<sequence length="2434" mass="268272">MDTNQTTGADTFFIGADIGDAAIYISWSTTPEGTKKIEKAVMMDGGSSFSQNYDSIYTAIADIEDNFECQGKGAPYGGSNPKASKRKRLLFDSFVITHWDHDHYHGVMVFLAKDTMLNAAKLGKLSRAIYVDNEPKSTLYAPYWYKCGKPNLRCGSPNPNKAPMDVFYTIDDEKTRMRITTTLQIRGPKEWHGDMLRMRVGTDQLLGRDFFQEGDHFDPTDVRNRKGCKSLNTFMLKFREAKTLPITVPALYCVAVNMEVMGKSRFGKGKEAWPASAELTFTNMSSVCSLLAWQTQNYDNNFLSVYAAADAPSILEMDIAEWMQKSTVTLHKLSHHGSASSTPVKLLPALKPRAIVSMSGNNPNFSHPRWEVVFDIYGLHLYGHNGPFLDQTPLYLLRWPAYLVDFAYQLRNHKSESKFNPNMSAAEECYDELLSKYKTAVKRGNWSLEEAEIAYPDVLRAMENELQMDPDLWKNKTKLKSIILPSLFKVMFPTLLANYNALLIFKYSHYVHFRAAGTKESSAIQHKIKGPLGNYEATRAEYEPIRNLYGQASSCCARKTSLSSISSWECIDPVESFADGTNQIVGLDSSNYHYLIPQKQQWSEFNKTLASTKISSSNSLHDFLDSLPTGRIELVMQPDVERTKGRTPGSVRVAFAPSDEWYKWLQDVLAVNHLLTPEAGRFEDVPPELGIMYMEASKWPPTDSTNFDFTIEGVVMLSDGTEVTVELDTKKAAKALLDSSGKAINAMFSQLAILPFGVSVSAKAGVINLGNVAELIRFPYSKTIQLLRELPLKPVNPDESGRTAMWYSSGQRRATDLRLEFLLDESIPNDLNTWLQSERFGITVKNFRVVARRNIYYRAGLHKLSPAALFEAGDPASDGELPDDVKAFVLGSITFDVSVVVAKMDFSLFIAFDRNSVTFRLQRDGKGEGGDDLATLLQWAYNSLGGRDEGEGTLADEDYKSSTWGACDNWLKAANELLWNVRPRVLEFALDYDEKGKLQGVQGASITLQVELKVGKAGPIVIFVTFGWSRARGASMDGRLWNKPVFEDNIDYRSMMPAWESRVNLEPNGPNQIVDRIDLKDLLGLDSFPEGVPREITEATLSVDGSSMSITTFVSAVYDKDKHSNMPKLSLDVLEVSLTRTWGADGVPGSWDARLGFALLLFPLGQEPVVEPGKKPVLPYKDDAPCYIRGNIQYQSNAARSLAQDNKQVSLWTLEASVSNLKIAHLATFWDKGPVREAVMTMLSHLVVEQLTLTYLFGPNDGDGGKDFTFIGVLKLGSLGLDLKYHYDERGWDLSAGLIFDRSAKVEDGDDDPPTEKEDPVTVKKLLVELIGKDSLPDIPGDVLDIPVGRPGSEGELLSLKCFLIKDTGKKDDKPEHGGTMMTTFSIQISAISLTLIQWRHTSWESSVPSKRVVKVALNEIGPVTAPLVGQLKQPFEQLVYMWVSDRTSAAKPKSLAKKGEKTAGITKSEFGIVSDRLVDADKLYFKSDAPDPDKIPDGEFVIEAGSHFMIVAKNSVGDTVAVLDYVFGRPNPQAGKQILVAEEKNKDPAKAPFKKSVGPLLIENIGLTYNATEKRLGVILDATFLLGPIGLALLGFGVNVKLAKDDNEEKNPEPYSHDRLTSLAVKAAGLGSLPISDPQVTLEGLMVSFDRPPVTIAGGFARTVVDEVPYYAGGLIVGFVPWKLMAMGVYGEVPKEKTKSLVKRGHRRGRSSVFDIIEMSSDDELDDIQFGKQEDKKKNSHDTFTMVFVILKVEGPLFSIGFADISGLTAGVGVNSAIRLPTAETVLDFPFTKPSGTPNPSEGPLAALKTVLRPPSKDVAPWFTAREGSFWIAAGLKVTALSVLSADAVLVITTTPSVQIGIFGVAVIDVPSLASPVKFAHAELGIACVFDPEAGTFRFDAQLSPRSYVLHESCHLSGGMALYAWAKTGDFVMTLGGYHQAFAVPAAYPRPPRLGIAWSLGDNLRISGEAYFAVTARVCMGGGKLNATLSIGPLSAWFDAFLDFLINFRPFKFAADGGIAVGVRFSLDLWLVTVRINAEIKATLSVLGPPMAGTVHVDFWVFGFDIDFGDRAKALEQGAFKLSLDQFKNLVLKGGGTAATGVPMPMDWVDVKNPIMTTDDNPASQKTSERFLFNCTAGLLPENNTNIASGSKPSESCNVSWMRTMFGDNKNISKNTWAVKAGELEFNITLAFAASAVTVKDNRNTAIDKVWTVTIPAAQQEIYALPMRLTGAIESTVEMTIDQEEEVTKPFHVIEEEKRSSKRWLVKPILKNVPMNLWGRYDAASDPALAGNAVKSLLNPATATGSVSLVMGLSFQPPLPAMSKDKVPKFNIVADMLERVNNDGYPFKEIESVASDAWKPLPRREYEGEWKRVKHEWEKDGVNERANKVVGLWSAMMNWSKEKDKVLMGTRPGGLLGRYEDMLPVPPRIASAA</sequence>
<dbReference type="OrthoDB" id="5352492at2759"/>
<accession>A0A2L2TJ42</accession>
<dbReference type="InterPro" id="IPR036866">
    <property type="entry name" value="RibonucZ/Hydroxyglut_hydro"/>
</dbReference>
<proteinExistence type="predicted"/>
<evidence type="ECO:0000259" key="1">
    <source>
        <dbReference type="Pfam" id="PF20248"/>
    </source>
</evidence>
<feature type="domain" description="DUF6603" evidence="1">
    <location>
        <begin position="1555"/>
        <end position="2100"/>
    </location>
</feature>
<dbReference type="Gene3D" id="3.60.15.10">
    <property type="entry name" value="Ribonuclease Z/Hydroxyacylglutathione hydrolase-like"/>
    <property type="match status" value="1"/>
</dbReference>
<dbReference type="STRING" id="56646.A0A2L2TJ42"/>
<dbReference type="Proteomes" id="UP000245910">
    <property type="component" value="Chromosome II"/>
</dbReference>